<feature type="region of interest" description="Disordered" evidence="1">
    <location>
        <begin position="1012"/>
        <end position="1034"/>
    </location>
</feature>
<evidence type="ECO:0008006" key="4">
    <source>
        <dbReference type="Google" id="ProtNLM"/>
    </source>
</evidence>
<feature type="region of interest" description="Disordered" evidence="1">
    <location>
        <begin position="783"/>
        <end position="805"/>
    </location>
</feature>
<proteinExistence type="predicted"/>
<protein>
    <recommendedName>
        <fullName evidence="4">RNA-directed RNA polymerase</fullName>
    </recommendedName>
</protein>
<name>A0ABN9QJ40_9DINO</name>
<feature type="non-terminal residue" evidence="2">
    <location>
        <position position="1090"/>
    </location>
</feature>
<gene>
    <name evidence="2" type="ORF">PCOR1329_LOCUS12427</name>
</gene>
<feature type="region of interest" description="Disordered" evidence="1">
    <location>
        <begin position="559"/>
        <end position="579"/>
    </location>
</feature>
<evidence type="ECO:0000313" key="2">
    <source>
        <dbReference type="EMBL" id="CAK0806068.1"/>
    </source>
</evidence>
<evidence type="ECO:0000313" key="3">
    <source>
        <dbReference type="Proteomes" id="UP001189429"/>
    </source>
</evidence>
<feature type="non-terminal residue" evidence="2">
    <location>
        <position position="1"/>
    </location>
</feature>
<accession>A0ABN9QJ40</accession>
<keyword evidence="3" id="KW-1185">Reference proteome</keyword>
<dbReference type="Proteomes" id="UP001189429">
    <property type="component" value="Unassembled WGS sequence"/>
</dbReference>
<reference evidence="2" key="1">
    <citation type="submission" date="2023-10" db="EMBL/GenBank/DDBJ databases">
        <authorList>
            <person name="Chen Y."/>
            <person name="Shah S."/>
            <person name="Dougan E. K."/>
            <person name="Thang M."/>
            <person name="Chan C."/>
        </authorList>
    </citation>
    <scope>NUCLEOTIDE SEQUENCE [LARGE SCALE GENOMIC DNA]</scope>
</reference>
<comment type="caution">
    <text evidence="2">The sequence shown here is derived from an EMBL/GenBank/DDBJ whole genome shotgun (WGS) entry which is preliminary data.</text>
</comment>
<dbReference type="EMBL" id="CAUYUJ010003625">
    <property type="protein sequence ID" value="CAK0806068.1"/>
    <property type="molecule type" value="Genomic_DNA"/>
</dbReference>
<organism evidence="2 3">
    <name type="scientific">Prorocentrum cordatum</name>
    <dbReference type="NCBI Taxonomy" id="2364126"/>
    <lineage>
        <taxon>Eukaryota</taxon>
        <taxon>Sar</taxon>
        <taxon>Alveolata</taxon>
        <taxon>Dinophyceae</taxon>
        <taxon>Prorocentrales</taxon>
        <taxon>Prorocentraceae</taxon>
        <taxon>Prorocentrum</taxon>
    </lineage>
</organism>
<sequence>KSETLRGEMLKGDGDACALASEVRNYVDPHFRNKNGVLQLSRRMALAGMLCRAPEKVDEVGLFCVVKKAELIDEEPEGTLRLAFDQRRSDARWRAPPWCAMGAVSATSFLDVSQEVKEGGAAMRFGKGDLPCFVLPGVSGDGLGAVPPDDLQLPGNGACAWAKVALAGFSRACRRLTGGGPLPQLSGGAPAAHYERIEDFGIIGLHYPALPGQKEVATVEEIWLVAKELVMAAGFKVHRGARSSAARMIGGDFEGARLALDQDKKMWLAVLGTQETLTSKWELPDSIARIAGIVSRGRETPREVLRELAAAAAIAPSIAVDLATPWNPTTMMLDASLHGGTIIATSSTVEEQRREARCAVRGGWAAWTGISPSWVAGTWCEGEAFERAGDDVELGARVRAPPVHECWSDIIRWGKRHLRITVSMVCLGGFSKGRTGEPVLPGHFALKIEALADVAELDPFQPLRMGVSAPVRELRFAHLCSGRARAGVLEDWLLRVAASRGRLLLCASADIGFGAEFDLTDEVNVRGLVLLAEMETDGGHSGPSCSTWSRARFQPGGPPPLRLRRQPCGRPGPRGDDAKRVELGGEQLLSSLRILKPIALKGAPISVEYPAELGCPPFPSICVTKELMGWGAVVGAYRVTFSRCMRGCPALKMAAPTGAACAMQRFEQPCEHSPRGASLCGKGASGQFRTRVSRAYPSEFCRVLAERRAGAALAAQERLGADLTERALGQLISETLERGRRGLSSLEAGCVGRTLSLRCVRGLADATQAGAAAEERHRHRAQRRKMGNAHRGNESERVHSLGLSRPKRPTRGLALLPFSACAKTALGCYAPYARRFLDFALEWDLPMMSREEIDDSVFCYLGRLAEDEEVGPHRGDFAAHELANVWQELSSGLPRSNRALRAWHRLHAAGEAGPPPLEWRAVLGEATRLSGDQEAADAPEVALDAYLRSAELFGLRAADVVIDVDSAGEQAAALRLGVPERGERAKTGTRQGELIDRAHVADMLVRRAGDDAGAKRFPPRAARHSGPSRDAATGCRAARAIQRRGRWASEKSALRCMKARALVAARAALPPDPIERGARLMEKKGACPMK</sequence>
<evidence type="ECO:0000256" key="1">
    <source>
        <dbReference type="SAM" id="MobiDB-lite"/>
    </source>
</evidence>